<protein>
    <submittedName>
        <fullName evidence="8">DNA, SC001</fullName>
    </submittedName>
</protein>
<name>Q2UNP0_ASPOR</name>
<evidence type="ECO:0000256" key="2">
    <source>
        <dbReference type="ARBA" id="ARBA00010617"/>
    </source>
</evidence>
<evidence type="ECO:0000256" key="7">
    <source>
        <dbReference type="SAM" id="MobiDB-lite"/>
    </source>
</evidence>
<evidence type="ECO:0000256" key="5">
    <source>
        <dbReference type="ARBA" id="ARBA00023004"/>
    </source>
</evidence>
<gene>
    <name evidence="8" type="ORF">AO090001000288</name>
</gene>
<evidence type="ECO:0000313" key="9">
    <source>
        <dbReference type="Proteomes" id="UP000006564"/>
    </source>
</evidence>
<evidence type="ECO:0000256" key="6">
    <source>
        <dbReference type="ARBA" id="ARBA00023033"/>
    </source>
</evidence>
<keyword evidence="5" id="KW-0408">Iron</keyword>
<evidence type="ECO:0000313" key="8">
    <source>
        <dbReference type="EMBL" id="BAE56825.1"/>
    </source>
</evidence>
<keyword evidence="9" id="KW-1185">Reference proteome</keyword>
<dbReference type="GO" id="GO:0020037">
    <property type="term" value="F:heme binding"/>
    <property type="evidence" value="ECO:0007669"/>
    <property type="project" value="InterPro"/>
</dbReference>
<dbReference type="PANTHER" id="PTHR24287">
    <property type="entry name" value="P450, PUTATIVE (EUROFUNG)-RELATED"/>
    <property type="match status" value="1"/>
</dbReference>
<proteinExistence type="inferred from homology"/>
<evidence type="ECO:0000256" key="3">
    <source>
        <dbReference type="ARBA" id="ARBA00022723"/>
    </source>
</evidence>
<dbReference type="GO" id="GO:0016705">
    <property type="term" value="F:oxidoreductase activity, acting on paired donors, with incorporation or reduction of molecular oxygen"/>
    <property type="evidence" value="ECO:0007669"/>
    <property type="project" value="InterPro"/>
</dbReference>
<dbReference type="GO" id="GO:0004497">
    <property type="term" value="F:monooxygenase activity"/>
    <property type="evidence" value="ECO:0007669"/>
    <property type="project" value="UniProtKB-KW"/>
</dbReference>
<feature type="region of interest" description="Disordered" evidence="7">
    <location>
        <begin position="466"/>
        <end position="493"/>
    </location>
</feature>
<dbReference type="AlphaFoldDB" id="Q2UNP0"/>
<evidence type="ECO:0000256" key="4">
    <source>
        <dbReference type="ARBA" id="ARBA00023002"/>
    </source>
</evidence>
<feature type="compositionally biased region" description="Low complexity" evidence="7">
    <location>
        <begin position="483"/>
        <end position="493"/>
    </location>
</feature>
<dbReference type="Proteomes" id="UP000006564">
    <property type="component" value="Chromosome 2"/>
</dbReference>
<dbReference type="KEGG" id="aor:AO090001000288"/>
<dbReference type="HOGENOM" id="CLU_478141_0_0_1"/>
<keyword evidence="4" id="KW-0560">Oxidoreductase</keyword>
<sequence length="570" mass="63901">MNNAISEPRITPSLRPSPKMQAPTLTSASAEGSDTTAHGCGGCTHFACQPIIMFTLTEYFIAACVWLVLYKVGNLLWNRHHYFKQQKARGCGEIKHYRHRDPILGLDFVYTLSKAFKEHRWLPWQQELFAAQGVKTFQANFLGSRAIYTSESENMKAMSTTYWREFGLEPLRRGSGAADPVAGPGVSTVDGPMWDFSRNIIKPYFTRDGYSNLARLEVFVNRLLDLVPTDGSTFDMQPLLQRWFLDTSSEFLFGKTVDSLTHPENVKVAKAMVDTMRGIRVRLTMSKLMFLHRDPVWMENVKIVRDFVDERIDASLTQLQDVKSGKGTSCTENQPDGRTDLLWDMVQQLQDKEALRGQIMAVFIPSNDTTSILISNAIYALARHPHVYQTLREEVLALGDQEITFEKLRGLRYLRYVINESECMSANPLGRTSRLTSWQPIVCTRTASRWYGLLWKTLRCRSEEAQIKANPSSSKKETSSMPTGTSCTGTQTTGALMPRSSARSVGEMSGLCGSSSPLEEARASALRMCSSIRRHHTCSCALCSGFALWSPEMSGHTRPSCGLGRAICMG</sequence>
<accession>Q2UNP0</accession>
<dbReference type="Pfam" id="PF00067">
    <property type="entry name" value="p450"/>
    <property type="match status" value="1"/>
</dbReference>
<reference evidence="8 9" key="1">
    <citation type="journal article" date="2005" name="Nature">
        <title>Genome sequencing and analysis of Aspergillus oryzae.</title>
        <authorList>
            <person name="Machida M."/>
            <person name="Asai K."/>
            <person name="Sano M."/>
            <person name="Tanaka T."/>
            <person name="Kumagai T."/>
            <person name="Terai G."/>
            <person name="Kusumoto K."/>
            <person name="Arima T."/>
            <person name="Akita O."/>
            <person name="Kashiwagi Y."/>
            <person name="Abe K."/>
            <person name="Gomi K."/>
            <person name="Horiuchi H."/>
            <person name="Kitamoto K."/>
            <person name="Kobayashi T."/>
            <person name="Takeuchi M."/>
            <person name="Denning D.W."/>
            <person name="Galagan J.E."/>
            <person name="Nierman W.C."/>
            <person name="Yu J."/>
            <person name="Archer D.B."/>
            <person name="Bennett J.W."/>
            <person name="Bhatnagar D."/>
            <person name="Cleveland T.E."/>
            <person name="Fedorova N.D."/>
            <person name="Gotoh O."/>
            <person name="Horikawa H."/>
            <person name="Hosoyama A."/>
            <person name="Ichinomiya M."/>
            <person name="Igarashi R."/>
            <person name="Iwashita K."/>
            <person name="Juvvadi P.R."/>
            <person name="Kato M."/>
            <person name="Kato Y."/>
            <person name="Kin T."/>
            <person name="Kokubun A."/>
            <person name="Maeda H."/>
            <person name="Maeyama N."/>
            <person name="Maruyama J."/>
            <person name="Nagasaki H."/>
            <person name="Nakajima T."/>
            <person name="Oda K."/>
            <person name="Okada K."/>
            <person name="Paulsen I."/>
            <person name="Sakamoto K."/>
            <person name="Sawano T."/>
            <person name="Takahashi M."/>
            <person name="Takase K."/>
            <person name="Terabayashi Y."/>
            <person name="Wortman J."/>
            <person name="Yamada O."/>
            <person name="Yamagata Y."/>
            <person name="Anazawa H."/>
            <person name="Hata Y."/>
            <person name="Koide Y."/>
            <person name="Komori T."/>
            <person name="Koyama Y."/>
            <person name="Minetoki T."/>
            <person name="Suharnan S."/>
            <person name="Tanaka A."/>
            <person name="Isono K."/>
            <person name="Kuhara S."/>
            <person name="Ogasawara N."/>
            <person name="Kikuchi H."/>
        </authorList>
    </citation>
    <scope>NUCLEOTIDE SEQUENCE [LARGE SCALE GENOMIC DNA]</scope>
    <source>
        <strain evidence="9">ATCC 42149 / RIB 40</strain>
    </source>
</reference>
<dbReference type="PANTHER" id="PTHR24287:SF18">
    <property type="entry name" value="CYTOCHROME P450 MONOOXYGENASE APDE-RELATED"/>
    <property type="match status" value="1"/>
</dbReference>
<dbReference type="InterPro" id="IPR001128">
    <property type="entry name" value="Cyt_P450"/>
</dbReference>
<keyword evidence="6" id="KW-0503">Monooxygenase</keyword>
<feature type="region of interest" description="Disordered" evidence="7">
    <location>
        <begin position="1"/>
        <end position="30"/>
    </location>
</feature>
<dbReference type="GeneID" id="5990798"/>
<dbReference type="GO" id="GO:0005506">
    <property type="term" value="F:iron ion binding"/>
    <property type="evidence" value="ECO:0007669"/>
    <property type="project" value="InterPro"/>
</dbReference>
<organism evidence="8 9">
    <name type="scientific">Aspergillus oryzae (strain ATCC 42149 / RIB 40)</name>
    <name type="common">Yellow koji mold</name>
    <dbReference type="NCBI Taxonomy" id="510516"/>
    <lineage>
        <taxon>Eukaryota</taxon>
        <taxon>Fungi</taxon>
        <taxon>Dikarya</taxon>
        <taxon>Ascomycota</taxon>
        <taxon>Pezizomycotina</taxon>
        <taxon>Eurotiomycetes</taxon>
        <taxon>Eurotiomycetidae</taxon>
        <taxon>Eurotiales</taxon>
        <taxon>Aspergillaceae</taxon>
        <taxon>Aspergillus</taxon>
        <taxon>Aspergillus subgen. Circumdati</taxon>
    </lineage>
</organism>
<dbReference type="InterPro" id="IPR036396">
    <property type="entry name" value="Cyt_P450_sf"/>
</dbReference>
<comment type="similarity">
    <text evidence="2">Belongs to the cytochrome P450 family.</text>
</comment>
<dbReference type="RefSeq" id="XP_023089601.1">
    <property type="nucleotide sequence ID" value="XM_023234481.1"/>
</dbReference>
<evidence type="ECO:0000256" key="1">
    <source>
        <dbReference type="ARBA" id="ARBA00001971"/>
    </source>
</evidence>
<dbReference type="EMBL" id="BA000050">
    <property type="protein sequence ID" value="BAE56825.1"/>
    <property type="molecule type" value="Genomic_DNA"/>
</dbReference>
<comment type="cofactor">
    <cofactor evidence="1">
        <name>heme</name>
        <dbReference type="ChEBI" id="CHEBI:30413"/>
    </cofactor>
</comment>
<dbReference type="SUPFAM" id="SSF48264">
    <property type="entry name" value="Cytochrome P450"/>
    <property type="match status" value="1"/>
</dbReference>
<dbReference type="Gene3D" id="1.10.630.10">
    <property type="entry name" value="Cytochrome P450"/>
    <property type="match status" value="1"/>
</dbReference>
<dbReference type="EMBL" id="AP007154">
    <property type="protein sequence ID" value="BAE56825.1"/>
    <property type="molecule type" value="Genomic_DNA"/>
</dbReference>
<keyword evidence="3" id="KW-0479">Metal-binding</keyword>
<dbReference type="InterPro" id="IPR047146">
    <property type="entry name" value="Cyt_P450_E_CYP52_fungi"/>
</dbReference>